<evidence type="ECO:0000256" key="2">
    <source>
        <dbReference type="SAM" id="SignalP"/>
    </source>
</evidence>
<gene>
    <name evidence="3" type="ORF">ACFOUP_09370</name>
</gene>
<dbReference type="Proteomes" id="UP001595766">
    <property type="component" value="Unassembled WGS sequence"/>
</dbReference>
<dbReference type="EMBL" id="JBHSAV010000043">
    <property type="protein sequence ID" value="MFC3976583.1"/>
    <property type="molecule type" value="Genomic_DNA"/>
</dbReference>
<evidence type="ECO:0000256" key="1">
    <source>
        <dbReference type="SAM" id="MobiDB-lite"/>
    </source>
</evidence>
<reference evidence="4" key="1">
    <citation type="journal article" date="2019" name="Int. J. Syst. Evol. Microbiol.">
        <title>The Global Catalogue of Microorganisms (GCM) 10K type strain sequencing project: providing services to taxonomists for standard genome sequencing and annotation.</title>
        <authorList>
            <consortium name="The Broad Institute Genomics Platform"/>
            <consortium name="The Broad Institute Genome Sequencing Center for Infectious Disease"/>
            <person name="Wu L."/>
            <person name="Ma J."/>
        </authorList>
    </citation>
    <scope>NUCLEOTIDE SEQUENCE [LARGE SCALE GENOMIC DNA]</scope>
    <source>
        <strain evidence="4">CECT 8551</strain>
    </source>
</reference>
<name>A0ABV8EN95_9BACT</name>
<dbReference type="Gene3D" id="2.60.40.1120">
    <property type="entry name" value="Carboxypeptidase-like, regulatory domain"/>
    <property type="match status" value="1"/>
</dbReference>
<organism evidence="3 4">
    <name type="scientific">Belliella kenyensis</name>
    <dbReference type="NCBI Taxonomy" id="1472724"/>
    <lineage>
        <taxon>Bacteria</taxon>
        <taxon>Pseudomonadati</taxon>
        <taxon>Bacteroidota</taxon>
        <taxon>Cytophagia</taxon>
        <taxon>Cytophagales</taxon>
        <taxon>Cyclobacteriaceae</taxon>
        <taxon>Belliella</taxon>
    </lineage>
</organism>
<feature type="chain" id="PRO_5047067260" evidence="2">
    <location>
        <begin position="21"/>
        <end position="918"/>
    </location>
</feature>
<proteinExistence type="predicted"/>
<sequence length="918" mass="102957">MLRTAFLFVFMLLCAASLYAQSISGRVLDQETKESLPGAYVFIKTINGETLQSTFTDGNGKFSFQKPNVSIFNLEISFVGYSTNVIEIDKIENNSVGDIEIAEDGQLLETFEIRAQVLTGEVKGDTVAFNANAFKTRPQANADELVRKMPGVVMRGGTIEVQGEVVGRVLVDGEPFFGDNPAMAMANIPVEIIDKIEFLDQRSDQAVLTGFDDGNTTKTINIITKKEVKSGMFGRLTAGYGSNNNYLGSGALNFFKGSRRTTVLGLTNNINQQNFSSDDLAGAFGEDGGQAGGGGRGGNPLQTWERPGITVTNAAGFNFSDKFDQGKAKITGSYFFNDNRNTLSRVSSRTYVLPSDSLQLYNQETNDISHSQRHRLDLRLDYDISDKHAIIWRPRFNTQIREFTNSTVAQNLVAQNNPINEIENITVGTNQWFSFDNDFTYRFKFNKPGRVLSTSATTRLNSNERIANLTSVNTDFETAAIDSLIQNTTFNSNNFNYRVSFDFNEPISEKSQLRLQYRIGNDLGDTKQEVRQRLAEATVFQLDSALSNTFENSYLQQQSGVGYRFNNEKFRIFTSVDYEVSNLDSDRIFPGFENTKRTFRNVIPRAVVNYNASAKTNIRLDYRTRTDAPSIRQLQEVIDNRNPIQIFSGNADLVQEYEHRVFARIRNIDTETSRSFFMFVSGSKRNNYLGNSTLVASADTLIGGEVLLRQGGQFNKPVNLDGYWDARSYVSYGFPISAIKSNLNLSTRANYVNRPGIINGELNVNRNLAVSPGLGISSNVSERLDFNLSTEGSFNTVKSTIQTSLDNNFYTQNTRFDFYWQPLGGFFVSSNVNHLIFEGLGEGFDRTVILMNADMGYRFGAKEKLEAKVTVFDLLNQNTSINRQVTDVFIEDQRTNVLTRFVMLSLTYNLRSFGKRDS</sequence>
<dbReference type="RefSeq" id="WP_241296595.1">
    <property type="nucleotide sequence ID" value="NZ_JAKZGR010000015.1"/>
</dbReference>
<evidence type="ECO:0000313" key="4">
    <source>
        <dbReference type="Proteomes" id="UP001595766"/>
    </source>
</evidence>
<dbReference type="SUPFAM" id="SSF49464">
    <property type="entry name" value="Carboxypeptidase regulatory domain-like"/>
    <property type="match status" value="1"/>
</dbReference>
<protein>
    <submittedName>
        <fullName evidence="3">Outer membrane beta-barrel protein</fullName>
    </submittedName>
</protein>
<dbReference type="InterPro" id="IPR008969">
    <property type="entry name" value="CarboxyPept-like_regulatory"/>
</dbReference>
<comment type="caution">
    <text evidence="3">The sequence shown here is derived from an EMBL/GenBank/DDBJ whole genome shotgun (WGS) entry which is preliminary data.</text>
</comment>
<keyword evidence="2" id="KW-0732">Signal</keyword>
<feature type="compositionally biased region" description="Gly residues" evidence="1">
    <location>
        <begin position="285"/>
        <end position="298"/>
    </location>
</feature>
<feature type="signal peptide" evidence="2">
    <location>
        <begin position="1"/>
        <end position="20"/>
    </location>
</feature>
<feature type="region of interest" description="Disordered" evidence="1">
    <location>
        <begin position="281"/>
        <end position="301"/>
    </location>
</feature>
<keyword evidence="4" id="KW-1185">Reference proteome</keyword>
<dbReference type="SUPFAM" id="SSF56935">
    <property type="entry name" value="Porins"/>
    <property type="match status" value="1"/>
</dbReference>
<dbReference type="Pfam" id="PF13715">
    <property type="entry name" value="CarbopepD_reg_2"/>
    <property type="match status" value="1"/>
</dbReference>
<accession>A0ABV8EN95</accession>
<evidence type="ECO:0000313" key="3">
    <source>
        <dbReference type="EMBL" id="MFC3976583.1"/>
    </source>
</evidence>